<dbReference type="Proteomes" id="UP000094285">
    <property type="component" value="Unassembled WGS sequence"/>
</dbReference>
<dbReference type="CDD" id="cd00209">
    <property type="entry name" value="DHFR"/>
    <property type="match status" value="1"/>
</dbReference>
<dbReference type="GO" id="GO:0050661">
    <property type="term" value="F:NADP binding"/>
    <property type="evidence" value="ECO:0007669"/>
    <property type="project" value="InterPro"/>
</dbReference>
<dbReference type="InterPro" id="IPR012259">
    <property type="entry name" value="DHFR"/>
</dbReference>
<dbReference type="GO" id="GO:0003729">
    <property type="term" value="F:mRNA binding"/>
    <property type="evidence" value="ECO:0007669"/>
    <property type="project" value="EnsemblFungi"/>
</dbReference>
<evidence type="ECO:0000256" key="3">
    <source>
        <dbReference type="ARBA" id="ARBA00018886"/>
    </source>
</evidence>
<proteinExistence type="inferred from homology"/>
<dbReference type="EMBL" id="KV453910">
    <property type="protein sequence ID" value="ODV80591.1"/>
    <property type="molecule type" value="Genomic_DNA"/>
</dbReference>
<comment type="pathway">
    <text evidence="1">Cofactor biosynthesis; tetrahydrofolate biosynthesis; 5,6,7,8-tetrahydrofolate from 7,8-dihydrofolate: step 1/1.</text>
</comment>
<gene>
    <name evidence="9" type="ORF">CANTADRAFT_47755</name>
</gene>
<name>A0A1E4SM50_9ASCO</name>
<keyword evidence="6" id="KW-0560">Oxidoreductase</keyword>
<evidence type="ECO:0000256" key="4">
    <source>
        <dbReference type="ARBA" id="ARBA00022563"/>
    </source>
</evidence>
<dbReference type="EC" id="1.5.1.3" evidence="2"/>
<evidence type="ECO:0000256" key="1">
    <source>
        <dbReference type="ARBA" id="ARBA00004903"/>
    </source>
</evidence>
<keyword evidence="10" id="KW-1185">Reference proteome</keyword>
<dbReference type="InterPro" id="IPR001796">
    <property type="entry name" value="DHFR_dom"/>
</dbReference>
<dbReference type="GO" id="GO:0046655">
    <property type="term" value="P:folic acid metabolic process"/>
    <property type="evidence" value="ECO:0007669"/>
    <property type="project" value="TreeGrafter"/>
</dbReference>
<dbReference type="GO" id="GO:0046654">
    <property type="term" value="P:tetrahydrofolate biosynthetic process"/>
    <property type="evidence" value="ECO:0007669"/>
    <property type="project" value="UniProtKB-UniPathway"/>
</dbReference>
<comment type="similarity">
    <text evidence="7">Belongs to the dihydrofolate reductase family.</text>
</comment>
<dbReference type="InterPro" id="IPR024072">
    <property type="entry name" value="DHFR-like_dom_sf"/>
</dbReference>
<organism evidence="9 10">
    <name type="scientific">Suhomyces tanzawaensis NRRL Y-17324</name>
    <dbReference type="NCBI Taxonomy" id="984487"/>
    <lineage>
        <taxon>Eukaryota</taxon>
        <taxon>Fungi</taxon>
        <taxon>Dikarya</taxon>
        <taxon>Ascomycota</taxon>
        <taxon>Saccharomycotina</taxon>
        <taxon>Pichiomycetes</taxon>
        <taxon>Debaryomycetaceae</taxon>
        <taxon>Suhomyces</taxon>
    </lineage>
</organism>
<reference evidence="10" key="1">
    <citation type="submission" date="2016-05" db="EMBL/GenBank/DDBJ databases">
        <title>Comparative genomics of biotechnologically important yeasts.</title>
        <authorList>
            <consortium name="DOE Joint Genome Institute"/>
            <person name="Riley R."/>
            <person name="Haridas S."/>
            <person name="Wolfe K.H."/>
            <person name="Lopes M.R."/>
            <person name="Hittinger C.T."/>
            <person name="Goker M."/>
            <person name="Salamov A."/>
            <person name="Wisecaver J."/>
            <person name="Long T.M."/>
            <person name="Aerts A.L."/>
            <person name="Barry K."/>
            <person name="Choi C."/>
            <person name="Clum A."/>
            <person name="Coughlan A.Y."/>
            <person name="Deshpande S."/>
            <person name="Douglass A.P."/>
            <person name="Hanson S.J."/>
            <person name="Klenk H.-P."/>
            <person name="Labutti K."/>
            <person name="Lapidus A."/>
            <person name="Lindquist E."/>
            <person name="Lipzen A."/>
            <person name="Meier-Kolthoff J.P."/>
            <person name="Ohm R.A."/>
            <person name="Otillar R.P."/>
            <person name="Pangilinan J."/>
            <person name="Peng Y."/>
            <person name="Rokas A."/>
            <person name="Rosa C.A."/>
            <person name="Scheuner C."/>
            <person name="Sibirny A.A."/>
            <person name="Slot J.C."/>
            <person name="Stielow J.B."/>
            <person name="Sun H."/>
            <person name="Kurtzman C.P."/>
            <person name="Blackwell M."/>
            <person name="Grigoriev I.V."/>
            <person name="Jeffries T.W."/>
        </authorList>
    </citation>
    <scope>NUCLEOTIDE SEQUENCE [LARGE SCALE GENOMIC DNA]</scope>
    <source>
        <strain evidence="10">NRRL Y-17324</strain>
    </source>
</reference>
<dbReference type="PRINTS" id="PR00070">
    <property type="entry name" value="DHFR"/>
</dbReference>
<dbReference type="Gene3D" id="3.40.430.10">
    <property type="entry name" value="Dihydrofolate Reductase, subunit A"/>
    <property type="match status" value="1"/>
</dbReference>
<dbReference type="RefSeq" id="XP_020065713.1">
    <property type="nucleotide sequence ID" value="XM_020209503.1"/>
</dbReference>
<evidence type="ECO:0000256" key="2">
    <source>
        <dbReference type="ARBA" id="ARBA00012856"/>
    </source>
</evidence>
<dbReference type="GO" id="GO:0006730">
    <property type="term" value="P:one-carbon metabolic process"/>
    <property type="evidence" value="ECO:0007669"/>
    <property type="project" value="UniProtKB-KW"/>
</dbReference>
<accession>A0A1E4SM50</accession>
<dbReference type="GeneID" id="30983639"/>
<dbReference type="GO" id="GO:0046452">
    <property type="term" value="P:dihydrofolate metabolic process"/>
    <property type="evidence" value="ECO:0007669"/>
    <property type="project" value="EnsemblFungi"/>
</dbReference>
<dbReference type="PANTHER" id="PTHR48069:SF3">
    <property type="entry name" value="DIHYDROFOLATE REDUCTASE"/>
    <property type="match status" value="1"/>
</dbReference>
<evidence type="ECO:0000313" key="10">
    <source>
        <dbReference type="Proteomes" id="UP000094285"/>
    </source>
</evidence>
<dbReference type="OrthoDB" id="414698at2759"/>
<evidence type="ECO:0000256" key="5">
    <source>
        <dbReference type="ARBA" id="ARBA00022857"/>
    </source>
</evidence>
<dbReference type="GO" id="GO:0005739">
    <property type="term" value="C:mitochondrion"/>
    <property type="evidence" value="ECO:0007669"/>
    <property type="project" value="TreeGrafter"/>
</dbReference>
<dbReference type="STRING" id="984487.A0A1E4SM50"/>
<evidence type="ECO:0000256" key="7">
    <source>
        <dbReference type="RuleBase" id="RU004474"/>
    </source>
</evidence>
<dbReference type="UniPathway" id="UPA00077">
    <property type="reaction ID" value="UER00158"/>
</dbReference>
<keyword evidence="4" id="KW-0554">One-carbon metabolism</keyword>
<keyword evidence="5" id="KW-0521">NADP</keyword>
<sequence length="203" mass="23088">MSEFKPTIAIIVAALRPSGGIGLNGKMPWRLRKEIRYFKDVTTRTTGTGINAVIMGRRTWESIPSKFRPLPDRVNVVLSRSFKNEMVDNNVIHANSIDKSLEQLQSYGTSIAKQIQRVFIIGGAEIYRELVNDPAVSHLLVTEIDAKEPVEVDTFLGFPLFEGSAVWEKRPQKELQSFIGDIELENDIEEGNFVYNYTLWTRK</sequence>
<dbReference type="InterPro" id="IPR017925">
    <property type="entry name" value="DHFR_CS"/>
</dbReference>
<dbReference type="Pfam" id="PF00186">
    <property type="entry name" value="DHFR_1"/>
    <property type="match status" value="1"/>
</dbReference>
<dbReference type="PANTHER" id="PTHR48069">
    <property type="entry name" value="DIHYDROFOLATE REDUCTASE"/>
    <property type="match status" value="1"/>
</dbReference>
<feature type="domain" description="DHFR" evidence="8">
    <location>
        <begin position="7"/>
        <end position="202"/>
    </location>
</feature>
<dbReference type="AlphaFoldDB" id="A0A1E4SM50"/>
<protein>
    <recommendedName>
        <fullName evidence="3">Dihydrofolate reductase</fullName>
        <ecNumber evidence="2">1.5.1.3</ecNumber>
    </recommendedName>
</protein>
<dbReference type="PROSITE" id="PS51330">
    <property type="entry name" value="DHFR_2"/>
    <property type="match status" value="1"/>
</dbReference>
<dbReference type="SUPFAM" id="SSF53597">
    <property type="entry name" value="Dihydrofolate reductase-like"/>
    <property type="match status" value="1"/>
</dbReference>
<evidence type="ECO:0000259" key="8">
    <source>
        <dbReference type="PROSITE" id="PS51330"/>
    </source>
</evidence>
<dbReference type="PROSITE" id="PS00075">
    <property type="entry name" value="DHFR_1"/>
    <property type="match status" value="1"/>
</dbReference>
<evidence type="ECO:0000313" key="9">
    <source>
        <dbReference type="EMBL" id="ODV80591.1"/>
    </source>
</evidence>
<evidence type="ECO:0000256" key="6">
    <source>
        <dbReference type="ARBA" id="ARBA00023002"/>
    </source>
</evidence>
<dbReference type="GO" id="GO:0004146">
    <property type="term" value="F:dihydrofolate reductase activity"/>
    <property type="evidence" value="ECO:0007669"/>
    <property type="project" value="UniProtKB-EC"/>
</dbReference>